<accession>A0ABD0J0K3</accession>
<gene>
    <name evidence="3" type="ORF">BaRGS_00040312</name>
</gene>
<dbReference type="PROSITE" id="PS50878">
    <property type="entry name" value="RT_POL"/>
    <property type="match status" value="1"/>
</dbReference>
<evidence type="ECO:0000313" key="3">
    <source>
        <dbReference type="EMBL" id="KAK7445797.1"/>
    </source>
</evidence>
<dbReference type="SUPFAM" id="SSF56672">
    <property type="entry name" value="DNA/RNA polymerases"/>
    <property type="match status" value="1"/>
</dbReference>
<dbReference type="Gene3D" id="3.60.10.10">
    <property type="entry name" value="Endonuclease/exonuclease/phosphatase"/>
    <property type="match status" value="1"/>
</dbReference>
<evidence type="ECO:0000259" key="2">
    <source>
        <dbReference type="PROSITE" id="PS50878"/>
    </source>
</evidence>
<comment type="caution">
    <text evidence="3">The sequence shown here is derived from an EMBL/GenBank/DDBJ whole genome shotgun (WGS) entry which is preliminary data.</text>
</comment>
<organism evidence="3 4">
    <name type="scientific">Batillaria attramentaria</name>
    <dbReference type="NCBI Taxonomy" id="370345"/>
    <lineage>
        <taxon>Eukaryota</taxon>
        <taxon>Metazoa</taxon>
        <taxon>Spiralia</taxon>
        <taxon>Lophotrochozoa</taxon>
        <taxon>Mollusca</taxon>
        <taxon>Gastropoda</taxon>
        <taxon>Caenogastropoda</taxon>
        <taxon>Sorbeoconcha</taxon>
        <taxon>Cerithioidea</taxon>
        <taxon>Batillariidae</taxon>
        <taxon>Batillaria</taxon>
    </lineage>
</organism>
<name>A0ABD0J0K3_9CAEN</name>
<dbReference type="SUPFAM" id="SSF56219">
    <property type="entry name" value="DNase I-like"/>
    <property type="match status" value="1"/>
</dbReference>
<evidence type="ECO:0000313" key="4">
    <source>
        <dbReference type="Proteomes" id="UP001519460"/>
    </source>
</evidence>
<feature type="compositionally biased region" description="Low complexity" evidence="1">
    <location>
        <begin position="270"/>
        <end position="284"/>
    </location>
</feature>
<feature type="compositionally biased region" description="Pro residues" evidence="1">
    <location>
        <begin position="260"/>
        <end position="269"/>
    </location>
</feature>
<feature type="region of interest" description="Disordered" evidence="1">
    <location>
        <begin position="187"/>
        <end position="326"/>
    </location>
</feature>
<dbReference type="InterPro" id="IPR043502">
    <property type="entry name" value="DNA/RNA_pol_sf"/>
</dbReference>
<feature type="non-terminal residue" evidence="3">
    <location>
        <position position="1092"/>
    </location>
</feature>
<dbReference type="AlphaFoldDB" id="A0ABD0J0K3"/>
<dbReference type="CDD" id="cd01650">
    <property type="entry name" value="RT_nLTR_like"/>
    <property type="match status" value="1"/>
</dbReference>
<protein>
    <recommendedName>
        <fullName evidence="2">Reverse transcriptase domain-containing protein</fullName>
    </recommendedName>
</protein>
<dbReference type="InterPro" id="IPR036691">
    <property type="entry name" value="Endo/exonu/phosph_ase_sf"/>
</dbReference>
<feature type="compositionally biased region" description="Low complexity" evidence="1">
    <location>
        <begin position="292"/>
        <end position="312"/>
    </location>
</feature>
<dbReference type="PANTHER" id="PTHR19446">
    <property type="entry name" value="REVERSE TRANSCRIPTASES"/>
    <property type="match status" value="1"/>
</dbReference>
<dbReference type="Proteomes" id="UP001519460">
    <property type="component" value="Unassembled WGS sequence"/>
</dbReference>
<dbReference type="EMBL" id="JACVVK020000789">
    <property type="protein sequence ID" value="KAK7445797.1"/>
    <property type="molecule type" value="Genomic_DNA"/>
</dbReference>
<dbReference type="Pfam" id="PF00078">
    <property type="entry name" value="RVT_1"/>
    <property type="match status" value="1"/>
</dbReference>
<sequence length="1092" mass="120620">MYHPWYEPLKKVVGARQADDVIVERLKSGAYMVHCKDASIQRKLSIQKLIGGAAVSCTIPQPTTTGVIYNIPLGAHHLERLQAVIPDAARVERLKNKAGDPTKAVKITFRAAMLPETVHLGTTVTPVVPFAAPVCRCTHCQRLGHTKQQCRQKKAVCSQCGGTDHRLHERAQMRKLRWGALSSEFWEAQHPKPPPQTKSYAAAARTQGQQGASTQNRDERPRQSAPAKQLQASATARTHPRPRIALDGARAIGNATSKMPVPPPSPAPATPTRRTLLPLPSTPKTPKRLRLEQPTSEATPAPAQPTQPTESDPTSDGDPDSPASIWGPAQLVTFVENVISRLARAMSAGDQHAVIKIFNEWFALVCTGKPLNPAASLVNPTQHPQWDSTASATGTIDYVLHDLVAETELCLLNTGHHTRIPDRHDCAATAIDLAFASPTLYPTVEWFPEDDTLGSDHLPISCHTSQPEAPQPPLLAPPPTPLPPAFDLAKADWPLFASLLAQNIDTLPDDSTDQYADNITTHILTAATASIPAKLRAHPNNPWWDEECEAAKKAKQKAYALWKKRCTPDTHAHMKTTKVAMNRAVAKAKRHFFDAAITLETTSHRDLAQAWKRVKQLKKEWDLPPPPLKQGGETHHTDIDKAEAFASEFASVSQTQCLPHDEIARRAKEESTEAMSPPPPDNTNSINAPLILNELSSAISSISSAKVSVGPDGISYEMIRRFPPAFLSAVLTFFQHCFTTGTLPAKWNHSHVVPIHKQGKPRNDASSYRPISLTSHLSKIYERIIKSRLAHYLERNSTLPDCQAGFRKARSVQDHLITLTSHVKTALRKRKCVTAVFFDVRRAFDSVWHKKLLSKIRNIGLSGHIYNYLAAFLTNRTQSVKYRSALSSPRHTDCGVPQGTVLGPVLFNIMLQDLPSSIAATPRADRRTDRPTITQYADDLAMWFDHNTKRSHSHKTKRHFQLQKAAKALNLIKVCLREPWGRNSKTLLHLATALVRSRLQYGQECFHAAPLSLLHKLTSVDARAIKLALGLPTHCSTNAAYAEAELLPLPNLRQLAVAKVLTRSFAVPNTSTKSILQDQQKDSFKATKKKRN</sequence>
<dbReference type="InterPro" id="IPR000477">
    <property type="entry name" value="RT_dom"/>
</dbReference>
<reference evidence="3 4" key="1">
    <citation type="journal article" date="2023" name="Sci. Data">
        <title>Genome assembly of the Korean intertidal mud-creeper Batillaria attramentaria.</title>
        <authorList>
            <person name="Patra A.K."/>
            <person name="Ho P.T."/>
            <person name="Jun S."/>
            <person name="Lee S.J."/>
            <person name="Kim Y."/>
            <person name="Won Y.J."/>
        </authorList>
    </citation>
    <scope>NUCLEOTIDE SEQUENCE [LARGE SCALE GENOMIC DNA]</scope>
    <source>
        <strain evidence="3">Wonlab-2016</strain>
    </source>
</reference>
<proteinExistence type="predicted"/>
<evidence type="ECO:0000256" key="1">
    <source>
        <dbReference type="SAM" id="MobiDB-lite"/>
    </source>
</evidence>
<keyword evidence="4" id="KW-1185">Reference proteome</keyword>
<feature type="compositionally biased region" description="Low complexity" evidence="1">
    <location>
        <begin position="201"/>
        <end position="215"/>
    </location>
</feature>
<feature type="domain" description="Reverse transcriptase" evidence="2">
    <location>
        <begin position="736"/>
        <end position="994"/>
    </location>
</feature>